<organism evidence="4 5">
    <name type="scientific">Lophiotrema nucula</name>
    <dbReference type="NCBI Taxonomy" id="690887"/>
    <lineage>
        <taxon>Eukaryota</taxon>
        <taxon>Fungi</taxon>
        <taxon>Dikarya</taxon>
        <taxon>Ascomycota</taxon>
        <taxon>Pezizomycotina</taxon>
        <taxon>Dothideomycetes</taxon>
        <taxon>Pleosporomycetidae</taxon>
        <taxon>Pleosporales</taxon>
        <taxon>Lophiotremataceae</taxon>
        <taxon>Lophiotrema</taxon>
    </lineage>
</organism>
<name>A0A6A5YGK7_9PLEO</name>
<dbReference type="Gene3D" id="3.40.50.300">
    <property type="entry name" value="P-loop containing nucleotide triphosphate hydrolases"/>
    <property type="match status" value="1"/>
</dbReference>
<evidence type="ECO:0000313" key="5">
    <source>
        <dbReference type="Proteomes" id="UP000799770"/>
    </source>
</evidence>
<feature type="domain" description="DUF7791" evidence="3">
    <location>
        <begin position="566"/>
        <end position="720"/>
    </location>
</feature>
<proteinExistence type="predicted"/>
<dbReference type="AlphaFoldDB" id="A0A6A5YGK7"/>
<dbReference type="InterPro" id="IPR056884">
    <property type="entry name" value="NPHP3-like_N"/>
</dbReference>
<keyword evidence="5" id="KW-1185">Reference proteome</keyword>
<dbReference type="Proteomes" id="UP000799770">
    <property type="component" value="Unassembled WGS sequence"/>
</dbReference>
<dbReference type="PANTHER" id="PTHR10039:SF5">
    <property type="entry name" value="NACHT DOMAIN-CONTAINING PROTEIN"/>
    <property type="match status" value="1"/>
</dbReference>
<evidence type="ECO:0000259" key="2">
    <source>
        <dbReference type="Pfam" id="PF24883"/>
    </source>
</evidence>
<dbReference type="InterPro" id="IPR056693">
    <property type="entry name" value="DUF7791"/>
</dbReference>
<dbReference type="InterPro" id="IPR027417">
    <property type="entry name" value="P-loop_NTPase"/>
</dbReference>
<dbReference type="EMBL" id="ML977365">
    <property type="protein sequence ID" value="KAF2106175.1"/>
    <property type="molecule type" value="Genomic_DNA"/>
</dbReference>
<feature type="domain" description="Nephrocystin 3-like N-terminal" evidence="2">
    <location>
        <begin position="298"/>
        <end position="458"/>
    </location>
</feature>
<evidence type="ECO:0000313" key="4">
    <source>
        <dbReference type="EMBL" id="KAF2106175.1"/>
    </source>
</evidence>
<keyword evidence="1" id="KW-0677">Repeat</keyword>
<evidence type="ECO:0000256" key="1">
    <source>
        <dbReference type="ARBA" id="ARBA00022737"/>
    </source>
</evidence>
<evidence type="ECO:0000259" key="3">
    <source>
        <dbReference type="Pfam" id="PF25053"/>
    </source>
</evidence>
<sequence length="829" mass="94633">MEALVAVGLAGNIVQFVQFSGNLISEAKAMKRAGSHTSLSRLKELSETLTRQAKIIKWLLDIATQCENAGDEFTSYLDTFGIIPEQPSFLHSAKVSAKVLQKQAKINNFVATLEQLQGSLLLATVAALRSSSTCENTTLKEHFKGLQNDARTHLQQLQRTTEVSLSGLIHKVETHRTDAQTASLKRQHEHDQRRWEEASKNLQDIQQLVNMMESRLDEKIEALHKPIETCLGLMMRTRAALPKDRADEILEWLDFRQRTWRADEINPAYRQTYDWVFKPSPEGTDLKWDNLITYLADDAPATAYFINGKAGSGKSTLMKFASHHPGTLAALKEWAGHGQHKVLVLRFYFWKIGTEIQKNHLGLLQSLLHTVLSQHPELIPAVLPNVYCNWGPWHQKEKPTYTEMKLGLELLLKRSAEFLKVCLFIDGIDEFDGDHRDMCIYLQSLASAQNVKVVVSSRPTNAPMHAFQGCPSLRLQDLTRGDMATYVNGELMSHPRMKRLLRYSSGIFLASGVAEKAEGVFLWVRVVVRLLLNGLEAGDTLEDLHHYLHALPNDLLKLYQKMMDDMQPGYRLQASQIFQVFWRWGELTQNKPFSVFRFANAFESPAYVFGIPISAIEPDEFQWVLEQTEARIRSRCCGLLEIRYRKRRPNPVDDHDVSCYSDEIDEYATVSYLHRSVAEFLESKDLWDEICRPTKGADFSPDASIVCACLSVMRTTHSITGANVWWDLDLVTRLCGEMTPFDDTIFLQFWDTIDQTMSELHNRFLFPQLPETFDHWSQDEQCKGAPRRHGNSTATSVNIGRQNLTKLEVYALFNGLERYLNLKLAQKPI</sequence>
<dbReference type="PANTHER" id="PTHR10039">
    <property type="entry name" value="AMELOGENIN"/>
    <property type="match status" value="1"/>
</dbReference>
<accession>A0A6A5YGK7</accession>
<dbReference type="OrthoDB" id="443402at2759"/>
<dbReference type="Pfam" id="PF24883">
    <property type="entry name" value="NPHP3_N"/>
    <property type="match status" value="1"/>
</dbReference>
<gene>
    <name evidence="4" type="ORF">BDV96DRAFT_654889</name>
</gene>
<dbReference type="Pfam" id="PF25053">
    <property type="entry name" value="DUF7791"/>
    <property type="match status" value="1"/>
</dbReference>
<protein>
    <submittedName>
        <fullName evidence="4">Uncharacterized protein</fullName>
    </submittedName>
</protein>
<reference evidence="4" key="1">
    <citation type="journal article" date="2020" name="Stud. Mycol.">
        <title>101 Dothideomycetes genomes: a test case for predicting lifestyles and emergence of pathogens.</title>
        <authorList>
            <person name="Haridas S."/>
            <person name="Albert R."/>
            <person name="Binder M."/>
            <person name="Bloem J."/>
            <person name="Labutti K."/>
            <person name="Salamov A."/>
            <person name="Andreopoulos B."/>
            <person name="Baker S."/>
            <person name="Barry K."/>
            <person name="Bills G."/>
            <person name="Bluhm B."/>
            <person name="Cannon C."/>
            <person name="Castanera R."/>
            <person name="Culley D."/>
            <person name="Daum C."/>
            <person name="Ezra D."/>
            <person name="Gonzalez J."/>
            <person name="Henrissat B."/>
            <person name="Kuo A."/>
            <person name="Liang C."/>
            <person name="Lipzen A."/>
            <person name="Lutzoni F."/>
            <person name="Magnuson J."/>
            <person name="Mondo S."/>
            <person name="Nolan M."/>
            <person name="Ohm R."/>
            <person name="Pangilinan J."/>
            <person name="Park H.-J."/>
            <person name="Ramirez L."/>
            <person name="Alfaro M."/>
            <person name="Sun H."/>
            <person name="Tritt A."/>
            <person name="Yoshinaga Y."/>
            <person name="Zwiers L.-H."/>
            <person name="Turgeon B."/>
            <person name="Goodwin S."/>
            <person name="Spatafora J."/>
            <person name="Crous P."/>
            <person name="Grigoriev I."/>
        </authorList>
    </citation>
    <scope>NUCLEOTIDE SEQUENCE</scope>
    <source>
        <strain evidence="4">CBS 627.86</strain>
    </source>
</reference>
<dbReference type="SUPFAM" id="SSF52540">
    <property type="entry name" value="P-loop containing nucleoside triphosphate hydrolases"/>
    <property type="match status" value="1"/>
</dbReference>